<dbReference type="PANTHER" id="PTHR11188:SF17">
    <property type="entry name" value="FI21816P1"/>
    <property type="match status" value="1"/>
</dbReference>
<dbReference type="InterPro" id="IPR014752">
    <property type="entry name" value="Arrestin-like_C"/>
</dbReference>
<evidence type="ECO:0000313" key="3">
    <source>
        <dbReference type="EMBL" id="RCH78286.1"/>
    </source>
</evidence>
<dbReference type="Gene3D" id="2.60.40.640">
    <property type="match status" value="1"/>
</dbReference>
<dbReference type="OrthoDB" id="2238745at2759"/>
<evidence type="ECO:0000313" key="4">
    <source>
        <dbReference type="Proteomes" id="UP000253551"/>
    </source>
</evidence>
<evidence type="ECO:0000259" key="2">
    <source>
        <dbReference type="SMART" id="SM01017"/>
    </source>
</evidence>
<organism evidence="3 4">
    <name type="scientific">Rhizopus stolonifer</name>
    <name type="common">Rhizopus nigricans</name>
    <dbReference type="NCBI Taxonomy" id="4846"/>
    <lineage>
        <taxon>Eukaryota</taxon>
        <taxon>Fungi</taxon>
        <taxon>Fungi incertae sedis</taxon>
        <taxon>Mucoromycota</taxon>
        <taxon>Mucoromycotina</taxon>
        <taxon>Mucoromycetes</taxon>
        <taxon>Mucorales</taxon>
        <taxon>Mucorineae</taxon>
        <taxon>Rhizopodaceae</taxon>
        <taxon>Rhizopus</taxon>
    </lineage>
</organism>
<dbReference type="GO" id="GO:0070086">
    <property type="term" value="P:ubiquitin-dependent endocytosis"/>
    <property type="evidence" value="ECO:0007669"/>
    <property type="project" value="TreeGrafter"/>
</dbReference>
<feature type="region of interest" description="Disordered" evidence="1">
    <location>
        <begin position="418"/>
        <end position="439"/>
    </location>
</feature>
<proteinExistence type="predicted"/>
<evidence type="ECO:0000256" key="1">
    <source>
        <dbReference type="SAM" id="MobiDB-lite"/>
    </source>
</evidence>
<accession>A0A367IKX6</accession>
<dbReference type="AlphaFoldDB" id="A0A367IKX6"/>
<dbReference type="InterPro" id="IPR050357">
    <property type="entry name" value="Arrestin_domain-protein"/>
</dbReference>
<gene>
    <name evidence="3" type="ORF">CU098_000089</name>
</gene>
<reference evidence="3 4" key="1">
    <citation type="journal article" date="2018" name="G3 (Bethesda)">
        <title>Phylogenetic and Phylogenomic Definition of Rhizopus Species.</title>
        <authorList>
            <person name="Gryganskyi A.P."/>
            <person name="Golan J."/>
            <person name="Dolatabadi S."/>
            <person name="Mondo S."/>
            <person name="Robb S."/>
            <person name="Idnurm A."/>
            <person name="Muszewska A."/>
            <person name="Steczkiewicz K."/>
            <person name="Masonjones S."/>
            <person name="Liao H.L."/>
            <person name="Gajdeczka M.T."/>
            <person name="Anike F."/>
            <person name="Vuek A."/>
            <person name="Anishchenko I.M."/>
            <person name="Voigt K."/>
            <person name="de Hoog G.S."/>
            <person name="Smith M.E."/>
            <person name="Heitman J."/>
            <person name="Vilgalys R."/>
            <person name="Stajich J.E."/>
        </authorList>
    </citation>
    <scope>NUCLEOTIDE SEQUENCE [LARGE SCALE GENOMIC DNA]</scope>
    <source>
        <strain evidence="3 4">LSU 92-RS-03</strain>
    </source>
</reference>
<dbReference type="GO" id="GO:0005829">
    <property type="term" value="C:cytosol"/>
    <property type="evidence" value="ECO:0007669"/>
    <property type="project" value="TreeGrafter"/>
</dbReference>
<sequence>MRFRPLGDPIENKLQVIEFSLLPPNSQGIMPAGIQRFPFEFPIPASLPASIFIQDRIEIFYHVTATLRRSCPESKALTHWMEKAYRVSQKKKYVHQAPLRIVRPVQSFINQQENDDSIPSSSEPVTPTLPWNRTSLHGFDEQHDQLSFSLAGRTTSNNTLGARYKLSVDRTAIVMGTSVGIEVMVEPTENETKIKSILLNVTERRAYAMKIPADHSWNTYPPETRNCHESVKMVLKWAYPTTNNNNNKIPNFDSNPQTKFALPPQEISKMIKTTVFEKEENVCEMVNLKEFDQMIRLGECFDGRFMMPVPDCNHLLHPSTEYDSIKVSHWLQLSMTLESKGVISVVHLESPMHMLDCRLVAADDDSQTILPPPPSYQSEHYRQTRPASTFWEQREPITSASGWGNCLPCPCELRKMQKQGKKMSKRSQPEWGPPPCYSE</sequence>
<dbReference type="GO" id="GO:0030674">
    <property type="term" value="F:protein-macromolecule adaptor activity"/>
    <property type="evidence" value="ECO:0007669"/>
    <property type="project" value="TreeGrafter"/>
</dbReference>
<dbReference type="GO" id="GO:0031625">
    <property type="term" value="F:ubiquitin protein ligase binding"/>
    <property type="evidence" value="ECO:0007669"/>
    <property type="project" value="TreeGrafter"/>
</dbReference>
<dbReference type="EMBL" id="PJQM01007357">
    <property type="protein sequence ID" value="RCH78286.1"/>
    <property type="molecule type" value="Genomic_DNA"/>
</dbReference>
<protein>
    <recommendedName>
        <fullName evidence="2">Arrestin C-terminal-like domain-containing protein</fullName>
    </recommendedName>
</protein>
<feature type="domain" description="Arrestin C-terminal-like" evidence="2">
    <location>
        <begin position="158"/>
        <end position="359"/>
    </location>
</feature>
<dbReference type="Proteomes" id="UP000253551">
    <property type="component" value="Unassembled WGS sequence"/>
</dbReference>
<dbReference type="PANTHER" id="PTHR11188">
    <property type="entry name" value="ARRESTIN DOMAIN CONTAINING PROTEIN"/>
    <property type="match status" value="1"/>
</dbReference>
<comment type="caution">
    <text evidence="3">The sequence shown here is derived from an EMBL/GenBank/DDBJ whole genome shotgun (WGS) entry which is preliminary data.</text>
</comment>
<dbReference type="GO" id="GO:0005886">
    <property type="term" value="C:plasma membrane"/>
    <property type="evidence" value="ECO:0007669"/>
    <property type="project" value="TreeGrafter"/>
</dbReference>
<dbReference type="InterPro" id="IPR011022">
    <property type="entry name" value="Arrestin_C-like"/>
</dbReference>
<dbReference type="SMART" id="SM01017">
    <property type="entry name" value="Arrestin_C"/>
    <property type="match status" value="1"/>
</dbReference>
<keyword evidence="4" id="KW-1185">Reference proteome</keyword>
<name>A0A367IKX6_RHIST</name>